<dbReference type="Pfam" id="PF03358">
    <property type="entry name" value="FMN_red"/>
    <property type="match status" value="1"/>
</dbReference>
<gene>
    <name evidence="4" type="ORF">SAMN02745180_00675</name>
</gene>
<protein>
    <submittedName>
        <fullName evidence="4">NADPH-dependent FMN reductase</fullName>
    </submittedName>
</protein>
<dbReference type="OrthoDB" id="9805976at2"/>
<dbReference type="GO" id="GO:0016491">
    <property type="term" value="F:oxidoreductase activity"/>
    <property type="evidence" value="ECO:0007669"/>
    <property type="project" value="InterPro"/>
</dbReference>
<evidence type="ECO:0000313" key="5">
    <source>
        <dbReference type="Proteomes" id="UP000184389"/>
    </source>
</evidence>
<evidence type="ECO:0000313" key="4">
    <source>
        <dbReference type="EMBL" id="SHH63299.1"/>
    </source>
</evidence>
<feature type="domain" description="NADPH-dependent FMN reductase-like" evidence="3">
    <location>
        <begin position="3"/>
        <end position="134"/>
    </location>
</feature>
<dbReference type="SUPFAM" id="SSF52218">
    <property type="entry name" value="Flavoproteins"/>
    <property type="match status" value="1"/>
</dbReference>
<dbReference type="AlphaFoldDB" id="A0A1M5UK04"/>
<dbReference type="PANTHER" id="PTHR43278:SF2">
    <property type="entry name" value="IRON-SULFUR FLAVOPROTEIN"/>
    <property type="match status" value="1"/>
</dbReference>
<dbReference type="InterPro" id="IPR005025">
    <property type="entry name" value="FMN_Rdtase-like_dom"/>
</dbReference>
<dbReference type="Gene3D" id="3.40.50.360">
    <property type="match status" value="1"/>
</dbReference>
<sequence length="197" mass="22689">MKKVIALMGSPRKGQNTDFILDTLLKGMSENDYIIDKLYLKDLKVSPCIACGYCEKTGECAIKDDMQIVYKHFDESDIFILASPLYFNTVSSLSKTIIDRCQKYFSLKYSLNKKYRKDKDRIGVFLSVGGATFSHDQFDAPVKTVDLFFKAIDVKYLGNYFVSETDDLPVQSREEVLKEVYNIGKNIESMKNFYLHR</sequence>
<dbReference type="PANTHER" id="PTHR43278">
    <property type="entry name" value="NAD(P)H-DEPENDENT FMN-CONTAINING OXIDOREDUCTASE YWQN-RELATED"/>
    <property type="match status" value="1"/>
</dbReference>
<dbReference type="InterPro" id="IPR051796">
    <property type="entry name" value="ISF_SsuE-like"/>
</dbReference>
<keyword evidence="2" id="KW-0288">FMN</keyword>
<dbReference type="EMBL" id="FQXR01000003">
    <property type="protein sequence ID" value="SHH63299.1"/>
    <property type="molecule type" value="Genomic_DNA"/>
</dbReference>
<evidence type="ECO:0000256" key="2">
    <source>
        <dbReference type="ARBA" id="ARBA00022643"/>
    </source>
</evidence>
<organism evidence="4 5">
    <name type="scientific">Sporanaerobacter acetigenes DSM 13106</name>
    <dbReference type="NCBI Taxonomy" id="1123281"/>
    <lineage>
        <taxon>Bacteria</taxon>
        <taxon>Bacillati</taxon>
        <taxon>Bacillota</taxon>
        <taxon>Tissierellia</taxon>
        <taxon>Tissierellales</taxon>
        <taxon>Sporanaerobacteraceae</taxon>
        <taxon>Sporanaerobacter</taxon>
    </lineage>
</organism>
<proteinExistence type="predicted"/>
<reference evidence="4 5" key="1">
    <citation type="submission" date="2016-11" db="EMBL/GenBank/DDBJ databases">
        <authorList>
            <person name="Jaros S."/>
            <person name="Januszkiewicz K."/>
            <person name="Wedrychowicz H."/>
        </authorList>
    </citation>
    <scope>NUCLEOTIDE SEQUENCE [LARGE SCALE GENOMIC DNA]</scope>
    <source>
        <strain evidence="4 5">DSM 13106</strain>
    </source>
</reference>
<dbReference type="Proteomes" id="UP000184389">
    <property type="component" value="Unassembled WGS sequence"/>
</dbReference>
<evidence type="ECO:0000256" key="1">
    <source>
        <dbReference type="ARBA" id="ARBA00022630"/>
    </source>
</evidence>
<evidence type="ECO:0000259" key="3">
    <source>
        <dbReference type="Pfam" id="PF03358"/>
    </source>
</evidence>
<dbReference type="RefSeq" id="WP_072743250.1">
    <property type="nucleotide sequence ID" value="NZ_FQXR01000003.1"/>
</dbReference>
<accession>A0A1M5UK04</accession>
<dbReference type="InterPro" id="IPR029039">
    <property type="entry name" value="Flavoprotein-like_sf"/>
</dbReference>
<dbReference type="STRING" id="1123281.SAMN02745180_00675"/>
<keyword evidence="1" id="KW-0285">Flavoprotein</keyword>
<keyword evidence="5" id="KW-1185">Reference proteome</keyword>
<name>A0A1M5UK04_9FIRM</name>